<gene>
    <name evidence="2" type="ORF">PIBRA_LOCUS10495</name>
</gene>
<evidence type="ECO:0000256" key="1">
    <source>
        <dbReference type="SAM" id="MobiDB-lite"/>
    </source>
</evidence>
<sequence length="324" mass="36012">MGQAKVKRYSRFPSLQSIAASSKRRTIRHTISNPTLASSSNKIFVPIRGFSTSHICSLKPNSTLNTLHVSRQQINGTYTSLRSYTCNAGCPCPFPCGPCGCKGGCSCLPPPCNTPPKCIQYMTGYYYYPYGTWFCGPYHVSGTCVPVPKPGCVPCGKCCPCPCICPAGTVFNPSGMGQQSNQNQGQLKEAPKRVGVSRLFPTIQKPRNPIPPIVSSIVCNPCTSPEANMKISPIPQEDFCIPEIYDPPEKSEWKITSFGTKRLIRSPIFHRRFRQKHPSPQLDRPRFISSKENRDRPNIGPHAFNYSSVPQYKNPFPRPYEDIV</sequence>
<protein>
    <submittedName>
        <fullName evidence="2">Uncharacterized protein</fullName>
    </submittedName>
</protein>
<dbReference type="AlphaFoldDB" id="A0A9P0XFG3"/>
<comment type="caution">
    <text evidence="2">The sequence shown here is derived from an EMBL/GenBank/DDBJ whole genome shotgun (WGS) entry which is preliminary data.</text>
</comment>
<feature type="compositionally biased region" description="Basic and acidic residues" evidence="1">
    <location>
        <begin position="283"/>
        <end position="297"/>
    </location>
</feature>
<organism evidence="2 3">
    <name type="scientific">Pieris brassicae</name>
    <name type="common">White butterfly</name>
    <name type="synonym">Large white butterfly</name>
    <dbReference type="NCBI Taxonomy" id="7116"/>
    <lineage>
        <taxon>Eukaryota</taxon>
        <taxon>Metazoa</taxon>
        <taxon>Ecdysozoa</taxon>
        <taxon>Arthropoda</taxon>
        <taxon>Hexapoda</taxon>
        <taxon>Insecta</taxon>
        <taxon>Pterygota</taxon>
        <taxon>Neoptera</taxon>
        <taxon>Endopterygota</taxon>
        <taxon>Lepidoptera</taxon>
        <taxon>Glossata</taxon>
        <taxon>Ditrysia</taxon>
        <taxon>Papilionoidea</taxon>
        <taxon>Pieridae</taxon>
        <taxon>Pierinae</taxon>
        <taxon>Pieris</taxon>
    </lineage>
</organism>
<proteinExistence type="predicted"/>
<keyword evidence="3" id="KW-1185">Reference proteome</keyword>
<reference evidence="2" key="1">
    <citation type="submission" date="2022-05" db="EMBL/GenBank/DDBJ databases">
        <authorList>
            <person name="Okamura Y."/>
        </authorList>
    </citation>
    <scope>NUCLEOTIDE SEQUENCE</scope>
</reference>
<feature type="region of interest" description="Disordered" evidence="1">
    <location>
        <begin position="273"/>
        <end position="304"/>
    </location>
</feature>
<dbReference type="EMBL" id="CALOZG010000040">
    <property type="protein sequence ID" value="CAH4034295.1"/>
    <property type="molecule type" value="Genomic_DNA"/>
</dbReference>
<evidence type="ECO:0000313" key="2">
    <source>
        <dbReference type="EMBL" id="CAH4034295.1"/>
    </source>
</evidence>
<dbReference type="Proteomes" id="UP001152562">
    <property type="component" value="Unassembled WGS sequence"/>
</dbReference>
<accession>A0A9P0XFG3</accession>
<name>A0A9P0XFG3_PIEBR</name>
<evidence type="ECO:0000313" key="3">
    <source>
        <dbReference type="Proteomes" id="UP001152562"/>
    </source>
</evidence>